<evidence type="ECO:0000256" key="1">
    <source>
        <dbReference type="SAM" id="Phobius"/>
    </source>
</evidence>
<keyword evidence="1" id="KW-0812">Transmembrane</keyword>
<feature type="transmembrane region" description="Helical" evidence="1">
    <location>
        <begin position="40"/>
        <end position="62"/>
    </location>
</feature>
<feature type="transmembrane region" description="Helical" evidence="1">
    <location>
        <begin position="175"/>
        <end position="198"/>
    </location>
</feature>
<sequence length="269" mass="30595">MFFQVITWLSYGMSAFLFIITMVYLSDNGKIEGVFYDSQSYLFVVMLCLDLPASLLLLYLFTRELFRIVLEKDPLAMGDISNHLLHVTAPRKHLQQGIGLGKENENYNSIVTNSTSTSMPMLLGNQEDSINNNSFYLSNTPSQSASNNKTKQKVHLSQIQDEQMQLKLFRNLIRYTNLSVLAIISSTTCELFIALMLIRTNNFQYSNVFLMGIDACVATLGVSLSMGYSESTYRKLCNKFDCCYQKFFIRMSGNQLRPHGANKSRQPPL</sequence>
<keyword evidence="3" id="KW-1185">Reference proteome</keyword>
<comment type="caution">
    <text evidence="2">The sequence shown here is derived from an EMBL/GenBank/DDBJ whole genome shotgun (WGS) entry which is preliminary data.</text>
</comment>
<reference evidence="2 3" key="1">
    <citation type="journal article" date="2013" name="Curr. Biol.">
        <title>The Genome of the Foraminiferan Reticulomyxa filosa.</title>
        <authorList>
            <person name="Glockner G."/>
            <person name="Hulsmann N."/>
            <person name="Schleicher M."/>
            <person name="Noegel A.A."/>
            <person name="Eichinger L."/>
            <person name="Gallinger C."/>
            <person name="Pawlowski J."/>
            <person name="Sierra R."/>
            <person name="Euteneuer U."/>
            <person name="Pillet L."/>
            <person name="Moustafa A."/>
            <person name="Platzer M."/>
            <person name="Groth M."/>
            <person name="Szafranski K."/>
            <person name="Schliwa M."/>
        </authorList>
    </citation>
    <scope>NUCLEOTIDE SEQUENCE [LARGE SCALE GENOMIC DNA]</scope>
</reference>
<proteinExistence type="predicted"/>
<protein>
    <submittedName>
        <fullName evidence="2">Uncharacterized protein</fullName>
    </submittedName>
</protein>
<evidence type="ECO:0000313" key="3">
    <source>
        <dbReference type="Proteomes" id="UP000023152"/>
    </source>
</evidence>
<feature type="transmembrane region" description="Helical" evidence="1">
    <location>
        <begin position="204"/>
        <end position="226"/>
    </location>
</feature>
<organism evidence="2 3">
    <name type="scientific">Reticulomyxa filosa</name>
    <dbReference type="NCBI Taxonomy" id="46433"/>
    <lineage>
        <taxon>Eukaryota</taxon>
        <taxon>Sar</taxon>
        <taxon>Rhizaria</taxon>
        <taxon>Retaria</taxon>
        <taxon>Foraminifera</taxon>
        <taxon>Monothalamids</taxon>
        <taxon>Reticulomyxidae</taxon>
        <taxon>Reticulomyxa</taxon>
    </lineage>
</organism>
<accession>X6PDK3</accession>
<dbReference type="EMBL" id="ASPP01001329">
    <property type="protein sequence ID" value="ETO35747.1"/>
    <property type="molecule type" value="Genomic_DNA"/>
</dbReference>
<name>X6PDK3_RETFI</name>
<feature type="transmembrane region" description="Helical" evidence="1">
    <location>
        <begin position="5"/>
        <end position="25"/>
    </location>
</feature>
<dbReference type="AlphaFoldDB" id="X6PDK3"/>
<keyword evidence="1" id="KW-0472">Membrane</keyword>
<dbReference type="Proteomes" id="UP000023152">
    <property type="component" value="Unassembled WGS sequence"/>
</dbReference>
<keyword evidence="1" id="KW-1133">Transmembrane helix</keyword>
<gene>
    <name evidence="2" type="ORF">RFI_01314</name>
</gene>
<evidence type="ECO:0000313" key="2">
    <source>
        <dbReference type="EMBL" id="ETO35747.1"/>
    </source>
</evidence>